<dbReference type="EMBL" id="JAYWVC010000028">
    <property type="protein sequence ID" value="MED7822727.1"/>
    <property type="molecule type" value="Genomic_DNA"/>
</dbReference>
<dbReference type="InterPro" id="IPR051550">
    <property type="entry name" value="SCF-Subunits/Alg-Epimerases"/>
</dbReference>
<dbReference type="InterPro" id="IPR006626">
    <property type="entry name" value="PbH1"/>
</dbReference>
<dbReference type="SUPFAM" id="SSF51126">
    <property type="entry name" value="Pectin lyase-like"/>
    <property type="match status" value="1"/>
</dbReference>
<feature type="domain" description="Right handed beta helix" evidence="3">
    <location>
        <begin position="189"/>
        <end position="344"/>
    </location>
</feature>
<dbReference type="PANTHER" id="PTHR22990">
    <property type="entry name" value="F-BOX ONLY PROTEIN"/>
    <property type="match status" value="1"/>
</dbReference>
<protein>
    <submittedName>
        <fullName evidence="4">Right-handed parallel beta-helix repeat-containing protein</fullName>
    </submittedName>
</protein>
<dbReference type="PROSITE" id="PS51257">
    <property type="entry name" value="PROKAR_LIPOPROTEIN"/>
    <property type="match status" value="1"/>
</dbReference>
<keyword evidence="2" id="KW-0732">Signal</keyword>
<sequence length="353" mass="36748">MTKRHITYLAWTTTLLASTLSCAAATAAGPMTHTVRPGDSIQKAVDAASAGDTVLLSAGTYRESVRVTKSGLTLRGMGPSTVIAPATSSSNACAKAGSGICVEGKDGHPVEDTTIAALTLSGFAKNGLWSSWTNRLTVQQVTALKNGQWGIAQERSTRGTFLDNTVRDNGNAGLYLANTFTTEAGATDTHGTLIGRNRLQGNRIGVTIKRLRNLAVATNDMTANCAAVFVIGDENVPRAGALTLSDNYIHKNNKLCPKTARVPIVQGAGIVLTGGTENILMTRNTISDNVGTSPFSGGIVLFKSWLGVPNEKNQVSGNILQRNAPADIVKADTGKGNTFQGNSCGTSKPAGLC</sequence>
<feature type="domain" description="Right handed beta helix" evidence="3">
    <location>
        <begin position="89"/>
        <end position="180"/>
    </location>
</feature>
<evidence type="ECO:0000259" key="3">
    <source>
        <dbReference type="Pfam" id="PF13229"/>
    </source>
</evidence>
<proteinExistence type="predicted"/>
<dbReference type="InterPro" id="IPR039448">
    <property type="entry name" value="Beta_helix"/>
</dbReference>
<evidence type="ECO:0000313" key="4">
    <source>
        <dbReference type="EMBL" id="MED7822727.1"/>
    </source>
</evidence>
<evidence type="ECO:0000256" key="1">
    <source>
        <dbReference type="ARBA" id="ARBA00022737"/>
    </source>
</evidence>
<accession>A0ABU7FGI3</accession>
<name>A0ABU7FGI3_9ACTN</name>
<keyword evidence="1" id="KW-0677">Repeat</keyword>
<dbReference type="Pfam" id="PF13229">
    <property type="entry name" value="Beta_helix"/>
    <property type="match status" value="2"/>
</dbReference>
<evidence type="ECO:0000313" key="5">
    <source>
        <dbReference type="Proteomes" id="UP001333996"/>
    </source>
</evidence>
<gene>
    <name evidence="4" type="ORF">VXC91_12225</name>
</gene>
<dbReference type="InterPro" id="IPR011050">
    <property type="entry name" value="Pectin_lyase_fold/virulence"/>
</dbReference>
<reference evidence="4" key="1">
    <citation type="submission" date="2024-01" db="EMBL/GenBank/DDBJ databases">
        <title>First draft genome sequence data of TA4-1, the type strain of Gram-positive actinobacterium Streptomyces chiangmaiensis.</title>
        <authorList>
            <person name="Yasawong M."/>
            <person name="Nantapong N."/>
        </authorList>
    </citation>
    <scope>NUCLEOTIDE SEQUENCE</scope>
    <source>
        <strain evidence="4">TA4-1</strain>
    </source>
</reference>
<feature type="chain" id="PRO_5045451986" evidence="2">
    <location>
        <begin position="24"/>
        <end position="353"/>
    </location>
</feature>
<organism evidence="4 5">
    <name type="scientific">Streptomyces chiangmaiensis</name>
    <dbReference type="NCBI Taxonomy" id="766497"/>
    <lineage>
        <taxon>Bacteria</taxon>
        <taxon>Bacillati</taxon>
        <taxon>Actinomycetota</taxon>
        <taxon>Actinomycetes</taxon>
        <taxon>Kitasatosporales</taxon>
        <taxon>Streptomycetaceae</taxon>
        <taxon>Streptomyces</taxon>
    </lineage>
</organism>
<dbReference type="PANTHER" id="PTHR22990:SF15">
    <property type="entry name" value="F-BOX ONLY PROTEIN 10"/>
    <property type="match status" value="1"/>
</dbReference>
<dbReference type="Proteomes" id="UP001333996">
    <property type="component" value="Unassembled WGS sequence"/>
</dbReference>
<dbReference type="Gene3D" id="2.160.20.10">
    <property type="entry name" value="Single-stranded right-handed beta-helix, Pectin lyase-like"/>
    <property type="match status" value="1"/>
</dbReference>
<evidence type="ECO:0000256" key="2">
    <source>
        <dbReference type="SAM" id="SignalP"/>
    </source>
</evidence>
<dbReference type="SMART" id="SM00710">
    <property type="entry name" value="PbH1"/>
    <property type="match status" value="4"/>
</dbReference>
<comment type="caution">
    <text evidence="4">The sequence shown here is derived from an EMBL/GenBank/DDBJ whole genome shotgun (WGS) entry which is preliminary data.</text>
</comment>
<dbReference type="InterPro" id="IPR012334">
    <property type="entry name" value="Pectin_lyas_fold"/>
</dbReference>
<dbReference type="RefSeq" id="WP_329507158.1">
    <property type="nucleotide sequence ID" value="NZ_BAAAYZ010000048.1"/>
</dbReference>
<keyword evidence="5" id="KW-1185">Reference proteome</keyword>
<feature type="signal peptide" evidence="2">
    <location>
        <begin position="1"/>
        <end position="23"/>
    </location>
</feature>